<gene>
    <name evidence="5" type="ORF">B0H16DRAFT_1496911</name>
</gene>
<accession>A0AAD7KBB1</accession>
<comment type="caution">
    <text evidence="5">The sequence shown here is derived from an EMBL/GenBank/DDBJ whole genome shotgun (WGS) entry which is preliminary data.</text>
</comment>
<feature type="region of interest" description="Disordered" evidence="2">
    <location>
        <begin position="120"/>
        <end position="177"/>
    </location>
</feature>
<feature type="chain" id="PRO_5042115843" description="Yeast cell wall synthesis Kre9/Knh1-like N-terminal domain-containing protein" evidence="3">
    <location>
        <begin position="19"/>
        <end position="204"/>
    </location>
</feature>
<protein>
    <recommendedName>
        <fullName evidence="4">Yeast cell wall synthesis Kre9/Knh1-like N-terminal domain-containing protein</fullName>
    </recommendedName>
</protein>
<organism evidence="5 6">
    <name type="scientific">Mycena metata</name>
    <dbReference type="NCBI Taxonomy" id="1033252"/>
    <lineage>
        <taxon>Eukaryota</taxon>
        <taxon>Fungi</taxon>
        <taxon>Dikarya</taxon>
        <taxon>Basidiomycota</taxon>
        <taxon>Agaricomycotina</taxon>
        <taxon>Agaricomycetes</taxon>
        <taxon>Agaricomycetidae</taxon>
        <taxon>Agaricales</taxon>
        <taxon>Marasmiineae</taxon>
        <taxon>Mycenaceae</taxon>
        <taxon>Mycena</taxon>
    </lineage>
</organism>
<feature type="signal peptide" evidence="3">
    <location>
        <begin position="1"/>
        <end position="18"/>
    </location>
</feature>
<evidence type="ECO:0000256" key="1">
    <source>
        <dbReference type="ARBA" id="ARBA00022729"/>
    </source>
</evidence>
<dbReference type="InterPro" id="IPR052479">
    <property type="entry name" value="GPI-anchor_Adhesion_Reg"/>
</dbReference>
<evidence type="ECO:0000256" key="2">
    <source>
        <dbReference type="SAM" id="MobiDB-lite"/>
    </source>
</evidence>
<dbReference type="Pfam" id="PF10342">
    <property type="entry name" value="Kre9_KNH"/>
    <property type="match status" value="1"/>
</dbReference>
<dbReference type="Proteomes" id="UP001215598">
    <property type="component" value="Unassembled WGS sequence"/>
</dbReference>
<feature type="compositionally biased region" description="Low complexity" evidence="2">
    <location>
        <begin position="120"/>
        <end position="145"/>
    </location>
</feature>
<feature type="compositionally biased region" description="Polar residues" evidence="2">
    <location>
        <begin position="160"/>
        <end position="177"/>
    </location>
</feature>
<feature type="domain" description="Yeast cell wall synthesis Kre9/Knh1-like N-terminal" evidence="4">
    <location>
        <begin position="23"/>
        <end position="118"/>
    </location>
</feature>
<dbReference type="PANTHER" id="PTHR35185:SF1">
    <property type="entry name" value="UPF0619 GPI-ANCHORED MEMBRANE PROTEIN C1322.10"/>
    <property type="match status" value="1"/>
</dbReference>
<keyword evidence="6" id="KW-1185">Reference proteome</keyword>
<sequence length="204" mass="19814">MFPAVFTLAAAFVASVSAISVTSPTTTKGWSNSGSNTATWTSVSTDPLNFTLLLTKMSDSTYNQVLAALVTTKDGTVTVGAPSSAGGWPAPASDYRLNLVQDQDHVSTIYAQSNQFNITAPATPSGSSTSAASTPTGASPVNPSGAAGGAPGGAAGTSGDSDANVSGSATDTSTSPAGTGAALAMGVQTGFVAGAVLLSAMLAL</sequence>
<evidence type="ECO:0000313" key="5">
    <source>
        <dbReference type="EMBL" id="KAJ7781040.1"/>
    </source>
</evidence>
<proteinExistence type="predicted"/>
<feature type="compositionally biased region" description="Gly residues" evidence="2">
    <location>
        <begin position="146"/>
        <end position="156"/>
    </location>
</feature>
<evidence type="ECO:0000259" key="4">
    <source>
        <dbReference type="Pfam" id="PF10342"/>
    </source>
</evidence>
<dbReference type="EMBL" id="JARKIB010000004">
    <property type="protein sequence ID" value="KAJ7781040.1"/>
    <property type="molecule type" value="Genomic_DNA"/>
</dbReference>
<keyword evidence="1 3" id="KW-0732">Signal</keyword>
<evidence type="ECO:0000313" key="6">
    <source>
        <dbReference type="Proteomes" id="UP001215598"/>
    </source>
</evidence>
<name>A0AAD7KBB1_9AGAR</name>
<dbReference type="InterPro" id="IPR018466">
    <property type="entry name" value="Kre9/Knh1-like_N"/>
</dbReference>
<evidence type="ECO:0000256" key="3">
    <source>
        <dbReference type="SAM" id="SignalP"/>
    </source>
</evidence>
<dbReference type="AlphaFoldDB" id="A0AAD7KBB1"/>
<dbReference type="PANTHER" id="PTHR35185">
    <property type="entry name" value="SERINE/THREONINE-RICH PROTEIN ADG2-RELATED"/>
    <property type="match status" value="1"/>
</dbReference>
<reference evidence="5" key="1">
    <citation type="submission" date="2023-03" db="EMBL/GenBank/DDBJ databases">
        <title>Massive genome expansion in bonnet fungi (Mycena s.s.) driven by repeated elements and novel gene families across ecological guilds.</title>
        <authorList>
            <consortium name="Lawrence Berkeley National Laboratory"/>
            <person name="Harder C.B."/>
            <person name="Miyauchi S."/>
            <person name="Viragh M."/>
            <person name="Kuo A."/>
            <person name="Thoen E."/>
            <person name="Andreopoulos B."/>
            <person name="Lu D."/>
            <person name="Skrede I."/>
            <person name="Drula E."/>
            <person name="Henrissat B."/>
            <person name="Morin E."/>
            <person name="Kohler A."/>
            <person name="Barry K."/>
            <person name="LaButti K."/>
            <person name="Morin E."/>
            <person name="Salamov A."/>
            <person name="Lipzen A."/>
            <person name="Mereny Z."/>
            <person name="Hegedus B."/>
            <person name="Baldrian P."/>
            <person name="Stursova M."/>
            <person name="Weitz H."/>
            <person name="Taylor A."/>
            <person name="Grigoriev I.V."/>
            <person name="Nagy L.G."/>
            <person name="Martin F."/>
            <person name="Kauserud H."/>
        </authorList>
    </citation>
    <scope>NUCLEOTIDE SEQUENCE</scope>
    <source>
        <strain evidence="5">CBHHK182m</strain>
    </source>
</reference>